<organism evidence="15">
    <name type="scientific">Sesamum latifolium</name>
    <dbReference type="NCBI Taxonomy" id="2727402"/>
    <lineage>
        <taxon>Eukaryota</taxon>
        <taxon>Viridiplantae</taxon>
        <taxon>Streptophyta</taxon>
        <taxon>Embryophyta</taxon>
        <taxon>Tracheophyta</taxon>
        <taxon>Spermatophyta</taxon>
        <taxon>Magnoliopsida</taxon>
        <taxon>eudicotyledons</taxon>
        <taxon>Gunneridae</taxon>
        <taxon>Pentapetalae</taxon>
        <taxon>asterids</taxon>
        <taxon>lamiids</taxon>
        <taxon>Lamiales</taxon>
        <taxon>Pedaliaceae</taxon>
        <taxon>Sesamum</taxon>
    </lineage>
</organism>
<dbReference type="SUPFAM" id="SSF52540">
    <property type="entry name" value="P-loop containing nucleoside triphosphate hydrolases"/>
    <property type="match status" value="2"/>
</dbReference>
<dbReference type="GO" id="GO:0010328">
    <property type="term" value="F:auxin influx transmembrane transporter activity"/>
    <property type="evidence" value="ECO:0007669"/>
    <property type="project" value="UniProtKB-ARBA"/>
</dbReference>
<evidence type="ECO:0000256" key="2">
    <source>
        <dbReference type="ARBA" id="ARBA00007577"/>
    </source>
</evidence>
<feature type="domain" description="ABC transmembrane type-1" evidence="14">
    <location>
        <begin position="132"/>
        <end position="419"/>
    </location>
</feature>
<keyword evidence="4 12" id="KW-0812">Transmembrane</keyword>
<keyword evidence="10" id="KW-0325">Glycoprotein</keyword>
<dbReference type="Pfam" id="PF00664">
    <property type="entry name" value="ABC_membrane"/>
    <property type="match status" value="2"/>
</dbReference>
<sequence>MTEQDIEEIKTVEQWRWSEMQGLELVVSAHSENSAADSNDPPSIKAHNRINTNTIPSTAVSTAPTAQVVKQGEGPSQDSVERRETAPVMEVSTSDGKKDGGGEPEKPSSPPPVGLGELFRFADGLDYVLMTIGSLGAIVHGSSLPLFLRFFADLVNSFGSNANDVDKMTQEVLKYALYFLVVGAAIWASSWAEISCWMWTGERQSTKMRIKYLEAALNQDIQYFDTEVRTSDVVFAINTDAVMVQDAISEKLGNFLHYMATFVSGFVVGFTAVWQLALVTLAVVPLIAVIGGIHTAMLAKFSSKSQEALSQAGNIVEQTVAQIRTVLAFVGESRALQSYSAALRVAQKIGYRIGFAKGMGLGATYFTVFCCYALLLWYGGYLVRHHFTNGGLAIATMFAVMIGGLALGQSAPSMAAFAKARVAAAKIFRIIDHKPDVDRNSESGLELESITGQLELKNVDFSYPSRPETQILNNFSLTVPAGKTIALVGSSGSGKSTVVSLIERFYDPTSGQVLLDGHDIKTLKLRWLRQQIGLVSQEPALFATTIKENILLGRPDATLIEIEEAARVANAHSFIVKLPDGYDTQVGDRGLQLSGGQKQRIAIARAMLKNPAILLLDEATSALDSESEKLVQEALDRFMIGRTTLVIAHRLSTIRKADLVAVLQQGSVSEIGTHDDLIARGENSVYAKLIKMQEAAHEAALNNARKSSARPSSARNSVSSPIITRNSSYGRSPYSRRLSDFSTSDFSLSLDAAYPNYRLEKLPFKEQASSFLRLAKMNSPEWAYALVGSIGSVVCGSLSAFFAYVLSAVLSVYYNPDHAYMIREIAKYCYLLIGVSSAALIFNTLQHYFWDTVGENLTKRVREKMFAAVLKNEMAWFDQEENESSRVAARLALDANNVRSAIGDRISVIMQNSALMLVACTAGFVLQWRLALVLIAVFPVVVAATVLQKMFMNGFSGDLEAAHAKATQLAGESVANIRTVAAFNSEVKIVGLFTSSLQTPLRRCFWKGQIAGSGYGIAQFLLYASYALGLWYASWLVKHGISDFSKTIRVFMVLMVSANGAAETLTLAPDFIKGGRAMRSVFDLLDRKTEIEPDDPDATAVPDRLRGEVEFKHVDFSYPTRPDISVFRDLNLRARAGKTLALVGPSGCGKSSVIALVQRFYEPSSGRVMIDGKDIRKYNLKSLRRHIAIVPQEPCLFATTIYENIAYGNESATEAEIIEAATLANAHKFISSLPDGYKTFAGERGVQLSGGQKQRIAIARAFLRKPDIMLLDEATSALDAESERCIQEALERACAGKTTIVVAHRLSTIRNAHVIAVLDDGKVAEQGSHSHLLKNYPDGIYARMIQLQRFTHGQAVNMVASSSSSSARARDDQDRDGQ</sequence>
<evidence type="ECO:0000256" key="12">
    <source>
        <dbReference type="SAM" id="Phobius"/>
    </source>
</evidence>
<feature type="transmembrane region" description="Helical" evidence="12">
    <location>
        <begin position="930"/>
        <end position="947"/>
    </location>
</feature>
<dbReference type="Pfam" id="PF00005">
    <property type="entry name" value="ABC_tran"/>
    <property type="match status" value="2"/>
</dbReference>
<feature type="compositionally biased region" description="Basic and acidic residues" evidence="11">
    <location>
        <begin position="95"/>
        <end position="106"/>
    </location>
</feature>
<dbReference type="Gene3D" id="3.40.50.300">
    <property type="entry name" value="P-loop containing nucleotide triphosphate hydrolases"/>
    <property type="match status" value="2"/>
</dbReference>
<dbReference type="InterPro" id="IPR027417">
    <property type="entry name" value="P-loop_NTPase"/>
</dbReference>
<feature type="domain" description="ABC transporter" evidence="13">
    <location>
        <begin position="1109"/>
        <end position="1345"/>
    </location>
</feature>
<evidence type="ECO:0000313" key="15">
    <source>
        <dbReference type="EMBL" id="KAL0409966.1"/>
    </source>
</evidence>
<feature type="transmembrane region" description="Helical" evidence="12">
    <location>
        <begin position="1047"/>
        <end position="1068"/>
    </location>
</feature>
<dbReference type="PANTHER" id="PTHR43394">
    <property type="entry name" value="ATP-DEPENDENT PERMEASE MDL1, MITOCHONDRIAL"/>
    <property type="match status" value="1"/>
</dbReference>
<evidence type="ECO:0000256" key="3">
    <source>
        <dbReference type="ARBA" id="ARBA00022448"/>
    </source>
</evidence>
<dbReference type="SMART" id="SM00382">
    <property type="entry name" value="AAA"/>
    <property type="match status" value="2"/>
</dbReference>
<dbReference type="GO" id="GO:0009741">
    <property type="term" value="P:response to brassinosteroid"/>
    <property type="evidence" value="ECO:0007669"/>
    <property type="project" value="UniProtKB-ARBA"/>
</dbReference>
<dbReference type="GO" id="GO:0005886">
    <property type="term" value="C:plasma membrane"/>
    <property type="evidence" value="ECO:0007669"/>
    <property type="project" value="UniProtKB-SubCell"/>
</dbReference>
<accession>A0AAW2U2C2</accession>
<feature type="domain" description="ABC transmembrane type-1" evidence="14">
    <location>
        <begin position="786"/>
        <end position="1073"/>
    </location>
</feature>
<dbReference type="GO" id="GO:1900459">
    <property type="term" value="P:positive regulation of brassinosteroid mediated signaling pathway"/>
    <property type="evidence" value="ECO:0007669"/>
    <property type="project" value="UniProtKB-ARBA"/>
</dbReference>
<evidence type="ECO:0000256" key="11">
    <source>
        <dbReference type="SAM" id="MobiDB-lite"/>
    </source>
</evidence>
<evidence type="ECO:0000256" key="10">
    <source>
        <dbReference type="ARBA" id="ARBA00023180"/>
    </source>
</evidence>
<dbReference type="FunFam" id="3.40.50.300:FF:000066">
    <property type="entry name" value="ABC transporter B family member 1"/>
    <property type="match status" value="2"/>
</dbReference>
<keyword evidence="7" id="KW-0067">ATP-binding</keyword>
<dbReference type="GO" id="GO:0009958">
    <property type="term" value="P:positive gravitropism"/>
    <property type="evidence" value="ECO:0007669"/>
    <property type="project" value="UniProtKB-ARBA"/>
</dbReference>
<name>A0AAW2U2C2_9LAMI</name>
<feature type="transmembrane region" description="Helical" evidence="12">
    <location>
        <begin position="358"/>
        <end position="378"/>
    </location>
</feature>
<dbReference type="PANTHER" id="PTHR43394:SF11">
    <property type="entry name" value="ATP-BINDING CASSETTE TRANSPORTER"/>
    <property type="match status" value="1"/>
</dbReference>
<feature type="compositionally biased region" description="Polar residues" evidence="11">
    <location>
        <begin position="49"/>
        <end position="65"/>
    </location>
</feature>
<dbReference type="SUPFAM" id="SSF90123">
    <property type="entry name" value="ABC transporter transmembrane region"/>
    <property type="match status" value="2"/>
</dbReference>
<dbReference type="EMBL" id="JACGWN010000013">
    <property type="protein sequence ID" value="KAL0409966.1"/>
    <property type="molecule type" value="Genomic_DNA"/>
</dbReference>
<feature type="transmembrane region" description="Helical" evidence="12">
    <location>
        <begin position="280"/>
        <end position="299"/>
    </location>
</feature>
<feature type="transmembrane region" description="Helical" evidence="12">
    <location>
        <begin position="127"/>
        <end position="148"/>
    </location>
</feature>
<evidence type="ECO:0000259" key="14">
    <source>
        <dbReference type="PROSITE" id="PS50929"/>
    </source>
</evidence>
<dbReference type="CDD" id="cd18578">
    <property type="entry name" value="ABC_6TM_Pgp_ABCB1_D2_like"/>
    <property type="match status" value="1"/>
</dbReference>
<evidence type="ECO:0000256" key="6">
    <source>
        <dbReference type="ARBA" id="ARBA00022741"/>
    </source>
</evidence>
<proteinExistence type="inferred from homology"/>
<dbReference type="InterPro" id="IPR003439">
    <property type="entry name" value="ABC_transporter-like_ATP-bd"/>
</dbReference>
<dbReference type="GO" id="GO:0015421">
    <property type="term" value="F:ABC-type oligopeptide transporter activity"/>
    <property type="evidence" value="ECO:0007669"/>
    <property type="project" value="TreeGrafter"/>
</dbReference>
<dbReference type="PROSITE" id="PS50929">
    <property type="entry name" value="ABC_TM1F"/>
    <property type="match status" value="2"/>
</dbReference>
<comment type="subcellular location">
    <subcellularLocation>
        <location evidence="1">Cell membrane</location>
        <topology evidence="1">Multi-pass membrane protein</topology>
    </subcellularLocation>
</comment>
<reference evidence="15" key="2">
    <citation type="journal article" date="2024" name="Plant">
        <title>Genomic evolution and insights into agronomic trait innovations of Sesamum species.</title>
        <authorList>
            <person name="Miao H."/>
            <person name="Wang L."/>
            <person name="Qu L."/>
            <person name="Liu H."/>
            <person name="Sun Y."/>
            <person name="Le M."/>
            <person name="Wang Q."/>
            <person name="Wei S."/>
            <person name="Zheng Y."/>
            <person name="Lin W."/>
            <person name="Duan Y."/>
            <person name="Cao H."/>
            <person name="Xiong S."/>
            <person name="Wang X."/>
            <person name="Wei L."/>
            <person name="Li C."/>
            <person name="Ma Q."/>
            <person name="Ju M."/>
            <person name="Zhao R."/>
            <person name="Li G."/>
            <person name="Mu C."/>
            <person name="Tian Q."/>
            <person name="Mei H."/>
            <person name="Zhang T."/>
            <person name="Gao T."/>
            <person name="Zhang H."/>
        </authorList>
    </citation>
    <scope>NUCLEOTIDE SEQUENCE</scope>
    <source>
        <strain evidence="15">KEN1</strain>
    </source>
</reference>
<keyword evidence="9 12" id="KW-0472">Membrane</keyword>
<dbReference type="GO" id="GO:0009733">
    <property type="term" value="P:response to auxin"/>
    <property type="evidence" value="ECO:0007669"/>
    <property type="project" value="UniProtKB-ARBA"/>
</dbReference>
<dbReference type="GO" id="GO:0016887">
    <property type="term" value="F:ATP hydrolysis activity"/>
    <property type="evidence" value="ECO:0007669"/>
    <property type="project" value="InterPro"/>
</dbReference>
<feature type="domain" description="ABC transporter" evidence="13">
    <location>
        <begin position="454"/>
        <end position="690"/>
    </location>
</feature>
<reference evidence="15" key="1">
    <citation type="submission" date="2020-06" db="EMBL/GenBank/DDBJ databases">
        <authorList>
            <person name="Li T."/>
            <person name="Hu X."/>
            <person name="Zhang T."/>
            <person name="Song X."/>
            <person name="Zhang H."/>
            <person name="Dai N."/>
            <person name="Sheng W."/>
            <person name="Hou X."/>
            <person name="Wei L."/>
        </authorList>
    </citation>
    <scope>NUCLEOTIDE SEQUENCE</scope>
    <source>
        <strain evidence="15">KEN1</strain>
        <tissue evidence="15">Leaf</tissue>
    </source>
</reference>
<evidence type="ECO:0000256" key="8">
    <source>
        <dbReference type="ARBA" id="ARBA00022989"/>
    </source>
</evidence>
<dbReference type="PROSITE" id="PS50893">
    <property type="entry name" value="ABC_TRANSPORTER_2"/>
    <property type="match status" value="2"/>
</dbReference>
<dbReference type="GO" id="GO:0043481">
    <property type="term" value="P:anthocyanin accumulation in tissues in response to UV light"/>
    <property type="evidence" value="ECO:0007669"/>
    <property type="project" value="UniProtKB-ARBA"/>
</dbReference>
<protein>
    <submittedName>
        <fullName evidence="15">ABC transporter B family member 1</fullName>
    </submittedName>
</protein>
<feature type="transmembrane region" description="Helical" evidence="12">
    <location>
        <begin position="782"/>
        <end position="805"/>
    </location>
</feature>
<feature type="compositionally biased region" description="Polar residues" evidence="11">
    <location>
        <begin position="30"/>
        <end position="41"/>
    </location>
</feature>
<dbReference type="GO" id="GO:0090374">
    <property type="term" value="P:oligopeptide export from mitochondrion"/>
    <property type="evidence" value="ECO:0007669"/>
    <property type="project" value="TreeGrafter"/>
</dbReference>
<dbReference type="InterPro" id="IPR036640">
    <property type="entry name" value="ABC1_TM_sf"/>
</dbReference>
<dbReference type="GO" id="GO:0010329">
    <property type="term" value="F:auxin efflux transmembrane transporter activity"/>
    <property type="evidence" value="ECO:0007669"/>
    <property type="project" value="UniProtKB-ARBA"/>
</dbReference>
<dbReference type="FunFam" id="1.20.1560.10:FF:000033">
    <property type="entry name" value="ABC transporter B family member 19"/>
    <property type="match status" value="1"/>
</dbReference>
<dbReference type="GO" id="GO:0008361">
    <property type="term" value="P:regulation of cell size"/>
    <property type="evidence" value="ECO:0007669"/>
    <property type="project" value="UniProtKB-ARBA"/>
</dbReference>
<dbReference type="GO" id="GO:0009926">
    <property type="term" value="P:auxin polar transport"/>
    <property type="evidence" value="ECO:0007669"/>
    <property type="project" value="UniProtKB-ARBA"/>
</dbReference>
<evidence type="ECO:0000256" key="9">
    <source>
        <dbReference type="ARBA" id="ARBA00023136"/>
    </source>
</evidence>
<feature type="compositionally biased region" description="Low complexity" evidence="11">
    <location>
        <begin position="702"/>
        <end position="720"/>
    </location>
</feature>
<dbReference type="CDD" id="cd18577">
    <property type="entry name" value="ABC_6TM_Pgp_ABCB1_D1_like"/>
    <property type="match status" value="1"/>
</dbReference>
<dbReference type="PROSITE" id="PS00211">
    <property type="entry name" value="ABC_TRANSPORTER_1"/>
    <property type="match status" value="2"/>
</dbReference>
<comment type="similarity">
    <text evidence="2">Belongs to the ABC transporter superfamily. ABCB family. Multidrug resistance exporter (TC 3.A.1.201) subfamily.</text>
</comment>
<feature type="compositionally biased region" description="Basic and acidic residues" evidence="11">
    <location>
        <begin position="1368"/>
        <end position="1378"/>
    </location>
</feature>
<evidence type="ECO:0000256" key="7">
    <source>
        <dbReference type="ARBA" id="ARBA00022840"/>
    </source>
</evidence>
<feature type="region of interest" description="Disordered" evidence="11">
    <location>
        <begin position="1359"/>
        <end position="1378"/>
    </location>
</feature>
<evidence type="ECO:0000256" key="1">
    <source>
        <dbReference type="ARBA" id="ARBA00004651"/>
    </source>
</evidence>
<comment type="caution">
    <text evidence="15">The sequence shown here is derived from an EMBL/GenBank/DDBJ whole genome shotgun (WGS) entry which is preliminary data.</text>
</comment>
<dbReference type="GO" id="GO:0048443">
    <property type="term" value="P:stamen development"/>
    <property type="evidence" value="ECO:0007669"/>
    <property type="project" value="UniProtKB-ARBA"/>
</dbReference>
<dbReference type="GO" id="GO:0005743">
    <property type="term" value="C:mitochondrial inner membrane"/>
    <property type="evidence" value="ECO:0007669"/>
    <property type="project" value="TreeGrafter"/>
</dbReference>
<dbReference type="FunFam" id="1.20.1560.10:FF:000029">
    <property type="entry name" value="ABC transporter B family member 1"/>
    <property type="match status" value="1"/>
</dbReference>
<dbReference type="GO" id="GO:0009637">
    <property type="term" value="P:response to blue light"/>
    <property type="evidence" value="ECO:0007669"/>
    <property type="project" value="UniProtKB-ARBA"/>
</dbReference>
<keyword evidence="5" id="KW-0677">Repeat</keyword>
<gene>
    <name evidence="15" type="ORF">Slati_3586300</name>
</gene>
<feature type="transmembrane region" description="Helical" evidence="12">
    <location>
        <begin position="390"/>
        <end position="408"/>
    </location>
</feature>
<feature type="transmembrane region" description="Helical" evidence="12">
    <location>
        <begin position="255"/>
        <end position="274"/>
    </location>
</feature>
<dbReference type="Gene3D" id="1.20.1560.10">
    <property type="entry name" value="ABC transporter type 1, transmembrane domain"/>
    <property type="match status" value="1"/>
</dbReference>
<feature type="region of interest" description="Disordered" evidence="11">
    <location>
        <begin position="701"/>
        <end position="724"/>
    </location>
</feature>
<evidence type="ECO:0000256" key="4">
    <source>
        <dbReference type="ARBA" id="ARBA00022692"/>
    </source>
</evidence>
<feature type="transmembrane region" description="Helical" evidence="12">
    <location>
        <begin position="175"/>
        <end position="199"/>
    </location>
</feature>
<evidence type="ECO:0000259" key="13">
    <source>
        <dbReference type="PROSITE" id="PS50893"/>
    </source>
</evidence>
<keyword evidence="6" id="KW-0547">Nucleotide-binding</keyword>
<dbReference type="CDD" id="cd03249">
    <property type="entry name" value="ABC_MTABC3_MDL1_MDL2"/>
    <property type="match status" value="2"/>
</dbReference>
<dbReference type="InterPro" id="IPR011527">
    <property type="entry name" value="ABC1_TM_dom"/>
</dbReference>
<feature type="region of interest" description="Disordered" evidence="11">
    <location>
        <begin position="28"/>
        <end position="114"/>
    </location>
</feature>
<dbReference type="FunFam" id="1.20.1560.10:FF:000009">
    <property type="entry name" value="ABC transporter B family member 1"/>
    <property type="match status" value="1"/>
</dbReference>
<feature type="transmembrane region" description="Helical" evidence="12">
    <location>
        <begin position="825"/>
        <end position="845"/>
    </location>
</feature>
<dbReference type="GO" id="GO:0009640">
    <property type="term" value="P:photomorphogenesis"/>
    <property type="evidence" value="ECO:0007669"/>
    <property type="project" value="UniProtKB-ARBA"/>
</dbReference>
<dbReference type="GO" id="GO:0005524">
    <property type="term" value="F:ATP binding"/>
    <property type="evidence" value="ECO:0007669"/>
    <property type="project" value="UniProtKB-KW"/>
</dbReference>
<keyword evidence="8 12" id="KW-1133">Transmembrane helix</keyword>
<feature type="transmembrane region" description="Helical" evidence="12">
    <location>
        <begin position="1012"/>
        <end position="1035"/>
    </location>
</feature>
<dbReference type="InterPro" id="IPR003593">
    <property type="entry name" value="AAA+_ATPase"/>
</dbReference>
<evidence type="ECO:0000256" key="5">
    <source>
        <dbReference type="ARBA" id="ARBA00022737"/>
    </source>
</evidence>
<keyword evidence="3" id="KW-0813">Transport</keyword>
<dbReference type="InterPro" id="IPR039421">
    <property type="entry name" value="Type_1_exporter"/>
</dbReference>
<dbReference type="InterPro" id="IPR017871">
    <property type="entry name" value="ABC_transporter-like_CS"/>
</dbReference>
<feature type="transmembrane region" description="Helical" evidence="12">
    <location>
        <begin position="906"/>
        <end position="924"/>
    </location>
</feature>